<dbReference type="GO" id="GO:0015267">
    <property type="term" value="F:channel activity"/>
    <property type="evidence" value="ECO:0007669"/>
    <property type="project" value="InterPro"/>
</dbReference>
<gene>
    <name evidence="11" type="primary">LOC103510533</name>
</gene>
<reference evidence="11" key="1">
    <citation type="submission" date="2025-08" db="UniProtKB">
        <authorList>
            <consortium name="RefSeq"/>
        </authorList>
    </citation>
    <scope>IDENTIFICATION</scope>
</reference>
<feature type="transmembrane region" description="Helical" evidence="9">
    <location>
        <begin position="99"/>
        <end position="118"/>
    </location>
</feature>
<keyword evidence="6 9" id="KW-0472">Membrane</keyword>
<dbReference type="GO" id="GO:0005886">
    <property type="term" value="C:plasma membrane"/>
    <property type="evidence" value="ECO:0007669"/>
    <property type="project" value="UniProtKB-SubCell"/>
</dbReference>
<evidence type="ECO:0000256" key="1">
    <source>
        <dbReference type="ARBA" id="ARBA00004141"/>
    </source>
</evidence>
<dbReference type="Gene3D" id="1.20.1080.10">
    <property type="entry name" value="Glycerol uptake facilitator protein"/>
    <property type="match status" value="2"/>
</dbReference>
<dbReference type="InterPro" id="IPR023271">
    <property type="entry name" value="Aquaporin-like"/>
</dbReference>
<dbReference type="STRING" id="121845.A0A3Q0IVS1"/>
<keyword evidence="4 7" id="KW-0812">Transmembrane</keyword>
<feature type="transmembrane region" description="Helical" evidence="9">
    <location>
        <begin position="139"/>
        <end position="160"/>
    </location>
</feature>
<protein>
    <submittedName>
        <fullName evidence="11">Aquaporin AQPAe.a-like</fullName>
    </submittedName>
</protein>
<feature type="transmembrane region" description="Helical" evidence="9">
    <location>
        <begin position="218"/>
        <end position="238"/>
    </location>
</feature>
<evidence type="ECO:0000256" key="6">
    <source>
        <dbReference type="ARBA" id="ARBA00023136"/>
    </source>
</evidence>
<evidence type="ECO:0000256" key="2">
    <source>
        <dbReference type="ARBA" id="ARBA00006175"/>
    </source>
</evidence>
<dbReference type="InterPro" id="IPR034294">
    <property type="entry name" value="Aquaporin_transptr"/>
</dbReference>
<keyword evidence="5 9" id="KW-1133">Transmembrane helix</keyword>
<organism evidence="10 11">
    <name type="scientific">Diaphorina citri</name>
    <name type="common">Asian citrus psyllid</name>
    <dbReference type="NCBI Taxonomy" id="121845"/>
    <lineage>
        <taxon>Eukaryota</taxon>
        <taxon>Metazoa</taxon>
        <taxon>Ecdysozoa</taxon>
        <taxon>Arthropoda</taxon>
        <taxon>Hexapoda</taxon>
        <taxon>Insecta</taxon>
        <taxon>Pterygota</taxon>
        <taxon>Neoptera</taxon>
        <taxon>Paraneoptera</taxon>
        <taxon>Hemiptera</taxon>
        <taxon>Sternorrhyncha</taxon>
        <taxon>Psylloidea</taxon>
        <taxon>Psyllidae</taxon>
        <taxon>Diaphorininae</taxon>
        <taxon>Diaphorina</taxon>
    </lineage>
</organism>
<evidence type="ECO:0000256" key="5">
    <source>
        <dbReference type="ARBA" id="ARBA00022989"/>
    </source>
</evidence>
<evidence type="ECO:0000313" key="11">
    <source>
        <dbReference type="RefSeq" id="XP_026680357.1"/>
    </source>
</evidence>
<evidence type="ECO:0000256" key="4">
    <source>
        <dbReference type="ARBA" id="ARBA00022692"/>
    </source>
</evidence>
<evidence type="ECO:0000256" key="9">
    <source>
        <dbReference type="SAM" id="Phobius"/>
    </source>
</evidence>
<comment type="subcellular location">
    <subcellularLocation>
        <location evidence="1">Membrane</location>
        <topology evidence="1">Multi-pass membrane protein</topology>
    </subcellularLocation>
</comment>
<feature type="compositionally biased region" description="Basic and acidic residues" evidence="8">
    <location>
        <begin position="40"/>
        <end position="49"/>
    </location>
</feature>
<proteinExistence type="inferred from homology"/>
<sequence>MKFNTDRVLESVRTLKIINKNGDVDLESNNGSYQVNNNNARDRTNEKDETSQDRCTFIHRALEICLAEILGTFGLMFFGCMSCIGGFSQGSVPSLQPALMFGFVVSTIITIFGHISSAHLNPSVTVAAFMLGDISVADALVYVMAQLIGAVLGYATLGVVTPHDVLTFGVSPDKGLCSTNQGYVYSNPNFQGPYTGASMNAARSIAPAFINNIWTKQWIYWTAPTLAGTVTPLIYTYAFERKRLEKQF</sequence>
<accession>A0A3Q0IVS1</accession>
<keyword evidence="3 7" id="KW-0813">Transport</keyword>
<evidence type="ECO:0000256" key="8">
    <source>
        <dbReference type="SAM" id="MobiDB-lite"/>
    </source>
</evidence>
<dbReference type="AlphaFoldDB" id="A0A3Q0IVS1"/>
<dbReference type="PRINTS" id="PR00783">
    <property type="entry name" value="MINTRINSICP"/>
</dbReference>
<dbReference type="Pfam" id="PF00230">
    <property type="entry name" value="MIP"/>
    <property type="match status" value="2"/>
</dbReference>
<comment type="similarity">
    <text evidence="2 7">Belongs to the MIP/aquaporin (TC 1.A.8) family.</text>
</comment>
<dbReference type="InterPro" id="IPR022357">
    <property type="entry name" value="MIP_CS"/>
</dbReference>
<dbReference type="PROSITE" id="PS00221">
    <property type="entry name" value="MIP"/>
    <property type="match status" value="1"/>
</dbReference>
<dbReference type="PANTHER" id="PTHR19139:SF270">
    <property type="entry name" value="ENTOMOGLYCEROPORIN 1-RELATED"/>
    <property type="match status" value="1"/>
</dbReference>
<dbReference type="RefSeq" id="XP_026680357.1">
    <property type="nucleotide sequence ID" value="XM_026824556.1"/>
</dbReference>
<name>A0A3Q0IVS1_DIACI</name>
<dbReference type="KEGG" id="dci:103510533"/>
<dbReference type="GeneID" id="103510533"/>
<dbReference type="SUPFAM" id="SSF81338">
    <property type="entry name" value="Aquaporin-like"/>
    <property type="match status" value="1"/>
</dbReference>
<feature type="transmembrane region" description="Helical" evidence="9">
    <location>
        <begin position="64"/>
        <end position="87"/>
    </location>
</feature>
<keyword evidence="10" id="KW-1185">Reference proteome</keyword>
<dbReference type="PaxDb" id="121845-A0A3Q0IVS1"/>
<dbReference type="InterPro" id="IPR000425">
    <property type="entry name" value="MIP"/>
</dbReference>
<evidence type="ECO:0000256" key="3">
    <source>
        <dbReference type="ARBA" id="ARBA00022448"/>
    </source>
</evidence>
<feature type="compositionally biased region" description="Low complexity" evidence="8">
    <location>
        <begin position="29"/>
        <end position="39"/>
    </location>
</feature>
<evidence type="ECO:0000313" key="10">
    <source>
        <dbReference type="Proteomes" id="UP000079169"/>
    </source>
</evidence>
<dbReference type="Proteomes" id="UP000079169">
    <property type="component" value="Unplaced"/>
</dbReference>
<evidence type="ECO:0000256" key="7">
    <source>
        <dbReference type="RuleBase" id="RU000477"/>
    </source>
</evidence>
<dbReference type="PANTHER" id="PTHR19139">
    <property type="entry name" value="AQUAPORIN TRANSPORTER"/>
    <property type="match status" value="1"/>
</dbReference>
<feature type="region of interest" description="Disordered" evidence="8">
    <location>
        <begin position="29"/>
        <end position="49"/>
    </location>
</feature>